<dbReference type="Proteomes" id="UP000547510">
    <property type="component" value="Unassembled WGS sequence"/>
</dbReference>
<proteinExistence type="predicted"/>
<comment type="caution">
    <text evidence="2">The sequence shown here is derived from an EMBL/GenBank/DDBJ whole genome shotgun (WGS) entry which is preliminary data.</text>
</comment>
<dbReference type="InterPro" id="IPR034660">
    <property type="entry name" value="DinB/YfiT-like"/>
</dbReference>
<reference evidence="2 3" key="1">
    <citation type="submission" date="2020-08" db="EMBL/GenBank/DDBJ databases">
        <title>Genomic Encyclopedia of Type Strains, Phase III (KMG-III): the genomes of soil and plant-associated and newly described type strains.</title>
        <authorList>
            <person name="Whitman W."/>
        </authorList>
    </citation>
    <scope>NUCLEOTIDE SEQUENCE [LARGE SCALE GENOMIC DNA]</scope>
    <source>
        <strain evidence="2 3">CECT 8640</strain>
    </source>
</reference>
<protein>
    <submittedName>
        <fullName evidence="2">Uncharacterized protein (TIGR03086 family)</fullName>
    </submittedName>
</protein>
<dbReference type="AlphaFoldDB" id="A0A841CSD2"/>
<dbReference type="Pfam" id="PF11716">
    <property type="entry name" value="MDMPI_N"/>
    <property type="match status" value="1"/>
</dbReference>
<organism evidence="2 3">
    <name type="scientific">Saccharothrix tamanrassetensis</name>
    <dbReference type="NCBI Taxonomy" id="1051531"/>
    <lineage>
        <taxon>Bacteria</taxon>
        <taxon>Bacillati</taxon>
        <taxon>Actinomycetota</taxon>
        <taxon>Actinomycetes</taxon>
        <taxon>Pseudonocardiales</taxon>
        <taxon>Pseudonocardiaceae</taxon>
        <taxon>Saccharothrix</taxon>
    </lineage>
</organism>
<dbReference type="RefSeq" id="WP_184695373.1">
    <property type="nucleotide sequence ID" value="NZ_JACHJN010000009.1"/>
</dbReference>
<accession>A0A841CSD2</accession>
<dbReference type="NCBIfam" id="TIGR03083">
    <property type="entry name" value="maleylpyruvate isomerase family mycothiol-dependent enzyme"/>
    <property type="match status" value="1"/>
</dbReference>
<dbReference type="InterPro" id="IPR017520">
    <property type="entry name" value="CHP03086"/>
</dbReference>
<dbReference type="EMBL" id="JACHJN010000009">
    <property type="protein sequence ID" value="MBB5958947.1"/>
    <property type="molecule type" value="Genomic_DNA"/>
</dbReference>
<evidence type="ECO:0000313" key="2">
    <source>
        <dbReference type="EMBL" id="MBB5958947.1"/>
    </source>
</evidence>
<evidence type="ECO:0000259" key="1">
    <source>
        <dbReference type="Pfam" id="PF11716"/>
    </source>
</evidence>
<evidence type="ECO:0000313" key="3">
    <source>
        <dbReference type="Proteomes" id="UP000547510"/>
    </source>
</evidence>
<dbReference type="NCBIfam" id="TIGR03086">
    <property type="entry name" value="TIGR03086 family metal-binding protein"/>
    <property type="match status" value="1"/>
</dbReference>
<feature type="domain" description="Mycothiol-dependent maleylpyruvate isomerase metal-binding" evidence="1">
    <location>
        <begin position="9"/>
        <end position="122"/>
    </location>
</feature>
<dbReference type="InterPro" id="IPR024344">
    <property type="entry name" value="MDMPI_metal-binding"/>
</dbReference>
<keyword evidence="3" id="KW-1185">Reference proteome</keyword>
<dbReference type="InterPro" id="IPR017517">
    <property type="entry name" value="Maleyloyr_isom"/>
</dbReference>
<dbReference type="GO" id="GO:0046872">
    <property type="term" value="F:metal ion binding"/>
    <property type="evidence" value="ECO:0007669"/>
    <property type="project" value="InterPro"/>
</dbReference>
<sequence>MDLLDLNRAAIDANIVLTGKLTPGDFDLVTPCTGWTVRDLLQHQVDMSLKFDAGARGGEVRAQADQDLVAAYAVASDQVTESFRANGFLDREAEFPGFGTRPGSNLVAAHFVDNLVHSWDLRRALGLDGTLDDELALAAYKMARRYPSTPDVRGPGAAFGLPVDVAEDASITDRLVGLLGRSPDWSA</sequence>
<dbReference type="SUPFAM" id="SSF109854">
    <property type="entry name" value="DinB/YfiT-like putative metalloenzymes"/>
    <property type="match status" value="1"/>
</dbReference>
<name>A0A841CSD2_9PSEU</name>
<gene>
    <name evidence="2" type="ORF">FHS29_005556</name>
</gene>